<dbReference type="PANTHER" id="PTHR32205">
    <property type="entry name" value="ARCHAEMETZINCIN-2-RELATED"/>
    <property type="match status" value="1"/>
</dbReference>
<name>Q4S4K8_TETNG</name>
<dbReference type="PANTHER" id="PTHR32205:SF5">
    <property type="entry name" value="ARCHAEMETZINCIN-2"/>
    <property type="match status" value="1"/>
</dbReference>
<gene>
    <name evidence="1" type="ORF">GSTENG00024135001</name>
</gene>
<organism evidence="1">
    <name type="scientific">Tetraodon nigroviridis</name>
    <name type="common">Spotted green pufferfish</name>
    <name type="synonym">Chelonodon nigroviridis</name>
    <dbReference type="NCBI Taxonomy" id="99883"/>
    <lineage>
        <taxon>Eukaryota</taxon>
        <taxon>Metazoa</taxon>
        <taxon>Chordata</taxon>
        <taxon>Craniata</taxon>
        <taxon>Vertebrata</taxon>
        <taxon>Euteleostomi</taxon>
        <taxon>Actinopterygii</taxon>
        <taxon>Neopterygii</taxon>
        <taxon>Teleostei</taxon>
        <taxon>Neoteleostei</taxon>
        <taxon>Acanthomorphata</taxon>
        <taxon>Eupercaria</taxon>
        <taxon>Tetraodontiformes</taxon>
        <taxon>Tetradontoidea</taxon>
        <taxon>Tetraodontidae</taxon>
        <taxon>Tetraodon</taxon>
    </lineage>
</organism>
<dbReference type="AlphaFoldDB" id="Q4S4K8"/>
<dbReference type="InterPro" id="IPR052009">
    <property type="entry name" value="Archaemetzincin"/>
</dbReference>
<proteinExistence type="predicted"/>
<protein>
    <submittedName>
        <fullName evidence="1">Chromosome 2 SCAF14738, whole genome shotgun sequence</fullName>
    </submittedName>
</protein>
<reference evidence="1" key="2">
    <citation type="submission" date="2004-02" db="EMBL/GenBank/DDBJ databases">
        <authorList>
            <consortium name="Genoscope"/>
            <consortium name="Whitehead Institute Centre for Genome Research"/>
        </authorList>
    </citation>
    <scope>NUCLEOTIDE SEQUENCE</scope>
</reference>
<reference evidence="1" key="1">
    <citation type="journal article" date="2004" name="Nature">
        <title>Genome duplication in the teleost fish Tetraodon nigroviridis reveals the early vertebrate proto-karyotype.</title>
        <authorList>
            <person name="Jaillon O."/>
            <person name="Aury J.-M."/>
            <person name="Brunet F."/>
            <person name="Petit J.-L."/>
            <person name="Stange-Thomann N."/>
            <person name="Mauceli E."/>
            <person name="Bouneau L."/>
            <person name="Fischer C."/>
            <person name="Ozouf-Costaz C."/>
            <person name="Bernot A."/>
            <person name="Nicaud S."/>
            <person name="Jaffe D."/>
            <person name="Fisher S."/>
            <person name="Lutfalla G."/>
            <person name="Dossat C."/>
            <person name="Segurens B."/>
            <person name="Dasilva C."/>
            <person name="Salanoubat M."/>
            <person name="Levy M."/>
            <person name="Boudet N."/>
            <person name="Castellano S."/>
            <person name="Anthouard V."/>
            <person name="Jubin C."/>
            <person name="Castelli V."/>
            <person name="Katinka M."/>
            <person name="Vacherie B."/>
            <person name="Biemont C."/>
            <person name="Skalli Z."/>
            <person name="Cattolico L."/>
            <person name="Poulain J."/>
            <person name="De Berardinis V."/>
            <person name="Cruaud C."/>
            <person name="Duprat S."/>
            <person name="Brottier P."/>
            <person name="Coutanceau J.-P."/>
            <person name="Gouzy J."/>
            <person name="Parra G."/>
            <person name="Lardier G."/>
            <person name="Chapple C."/>
            <person name="McKernan K.J."/>
            <person name="McEwan P."/>
            <person name="Bosak S."/>
            <person name="Kellis M."/>
            <person name="Volff J.-N."/>
            <person name="Guigo R."/>
            <person name="Zody M.C."/>
            <person name="Mesirov J."/>
            <person name="Lindblad-Toh K."/>
            <person name="Birren B."/>
            <person name="Nusbaum C."/>
            <person name="Kahn D."/>
            <person name="Robinson-Rechavi M."/>
            <person name="Laudet V."/>
            <person name="Schachter V."/>
            <person name="Quetier F."/>
            <person name="Saurin W."/>
            <person name="Scarpelli C."/>
            <person name="Wincker P."/>
            <person name="Lander E.S."/>
            <person name="Weissenbach J."/>
            <person name="Roest Crollius H."/>
        </authorList>
    </citation>
    <scope>NUCLEOTIDE SEQUENCE [LARGE SCALE GENOMIC DNA]</scope>
</reference>
<dbReference type="EMBL" id="CAAE01014738">
    <property type="protein sequence ID" value="CAG04424.1"/>
    <property type="molecule type" value="Genomic_DNA"/>
</dbReference>
<sequence length="219" mass="24807">MTGRGQKMKVIHHSVETLQTALVSNRQDLAKLYRKYTREERQLLEGGLRAGQPGSQFQPITVHSDSDWIPAHPEEPQSFESFYSNPHRKNPDASHNTIYIQTIGSFGKPGAETDQYVGWLAHPEEPQSFESFYSNPHRKNPDASHNTIYIQTIGSFGKPGAETDQYVGWLREYCQVFFSGLTVKLLPAVTVAETRCAFRVNNDSQNLQILTSKCFIVFV</sequence>
<dbReference type="OrthoDB" id="2365600at2759"/>
<dbReference type="KEGG" id="tng:GSTEN00024135G001"/>
<evidence type="ECO:0000313" key="1">
    <source>
        <dbReference type="EMBL" id="CAG04424.1"/>
    </source>
</evidence>
<accession>Q4S4K8</accession>